<evidence type="ECO:0000256" key="2">
    <source>
        <dbReference type="SAM" id="Phobius"/>
    </source>
</evidence>
<dbReference type="OrthoDB" id="1938674at2"/>
<evidence type="ECO:0000259" key="3">
    <source>
        <dbReference type="Pfam" id="PF04536"/>
    </source>
</evidence>
<evidence type="ECO:0000313" key="4">
    <source>
        <dbReference type="EMBL" id="AGF56254.1"/>
    </source>
</evidence>
<feature type="compositionally biased region" description="Low complexity" evidence="1">
    <location>
        <begin position="338"/>
        <end position="392"/>
    </location>
</feature>
<feature type="compositionally biased region" description="Low complexity" evidence="1">
    <location>
        <begin position="239"/>
        <end position="263"/>
    </location>
</feature>
<dbReference type="AlphaFoldDB" id="M1MED1"/>
<reference evidence="4 5" key="1">
    <citation type="submission" date="2013-02" db="EMBL/GenBank/DDBJ databases">
        <title>Genome sequence of Clostridium saccharoperbutylacetonicum N1-4(HMT).</title>
        <authorList>
            <person name="Poehlein A."/>
            <person name="Daniel R."/>
        </authorList>
    </citation>
    <scope>NUCLEOTIDE SEQUENCE [LARGE SCALE GENOMIC DNA]</scope>
    <source>
        <strain evidence="5">N1-4(HMT)</strain>
    </source>
</reference>
<dbReference type="KEGG" id="csr:Cspa_c24890"/>
<dbReference type="Gene3D" id="3.10.310.50">
    <property type="match status" value="1"/>
</dbReference>
<dbReference type="eggNOG" id="ENOG5030INP">
    <property type="taxonomic scope" value="Bacteria"/>
</dbReference>
<feature type="compositionally biased region" description="Polar residues" evidence="1">
    <location>
        <begin position="269"/>
        <end position="278"/>
    </location>
</feature>
<evidence type="ECO:0000313" key="5">
    <source>
        <dbReference type="Proteomes" id="UP000011728"/>
    </source>
</evidence>
<keyword evidence="2" id="KW-0812">Transmembrane</keyword>
<dbReference type="Proteomes" id="UP000011728">
    <property type="component" value="Chromosome"/>
</dbReference>
<organism evidence="4 5">
    <name type="scientific">Clostridium saccharoperbutylacetonicum N1-4(HMT)</name>
    <dbReference type="NCBI Taxonomy" id="931276"/>
    <lineage>
        <taxon>Bacteria</taxon>
        <taxon>Bacillati</taxon>
        <taxon>Bacillota</taxon>
        <taxon>Clostridia</taxon>
        <taxon>Eubacteriales</taxon>
        <taxon>Clostridiaceae</taxon>
        <taxon>Clostridium</taxon>
    </lineage>
</organism>
<sequence>MKIGKIFLLNLLFIFLLSIGVSASGKYIVDDAKVLKQETLNTVEDNLAKIEKNTEVTVKFDLVQSLGGKSIDDYAKQYAKSNISGDQYILFVSSIGDKKNKLLVGSKANSILSSSDIDNIVSLPNQDFKANNFDAGIIKVGKALDEKVTTKAVKSGKAQVVKDDYSTKVEHKTSSGSIFGTIIIIAIIGGIIFFIIRRKINSDYEKRKKQFAQDNNLDSYMDSEDESFRSANMKKGQTSNNSYSSFNNNSNNTGYNSSNRSYNDPYMPNGNSTVNHTTIINNNDDRFVEGMMMGSILSDSEHQHHHNHEYSDDYRESDRSHNNDSNNATYTSGDWNVDSSTSSWGDSNSNDSSSSWDSNSSSDTSTSSWDAGSSSDSSSSWDSGSSSGSSDW</sequence>
<accession>M1MED1</accession>
<dbReference type="RefSeq" id="WP_015392573.1">
    <property type="nucleotide sequence ID" value="NC_020291.1"/>
</dbReference>
<feature type="domain" description="TPM" evidence="3">
    <location>
        <begin position="28"/>
        <end position="145"/>
    </location>
</feature>
<keyword evidence="2" id="KW-0472">Membrane</keyword>
<dbReference type="PATRIC" id="fig|931276.5.peg.2493"/>
<feature type="compositionally biased region" description="Basic and acidic residues" evidence="1">
    <location>
        <begin position="308"/>
        <end position="322"/>
    </location>
</feature>
<dbReference type="STRING" id="36745.CLSAP_23080"/>
<feature type="region of interest" description="Disordered" evidence="1">
    <location>
        <begin position="300"/>
        <end position="392"/>
    </location>
</feature>
<protein>
    <recommendedName>
        <fullName evidence="3">TPM domain-containing protein</fullName>
    </recommendedName>
</protein>
<dbReference type="InterPro" id="IPR007621">
    <property type="entry name" value="TPM_dom"/>
</dbReference>
<feature type="transmembrane region" description="Helical" evidence="2">
    <location>
        <begin position="176"/>
        <end position="196"/>
    </location>
</feature>
<evidence type="ECO:0000256" key="1">
    <source>
        <dbReference type="SAM" id="MobiDB-lite"/>
    </source>
</evidence>
<keyword evidence="5" id="KW-1185">Reference proteome</keyword>
<dbReference type="EMBL" id="CP004121">
    <property type="protein sequence ID" value="AGF56254.1"/>
    <property type="molecule type" value="Genomic_DNA"/>
</dbReference>
<dbReference type="Pfam" id="PF04536">
    <property type="entry name" value="TPM_phosphatase"/>
    <property type="match status" value="1"/>
</dbReference>
<feature type="compositionally biased region" description="Polar residues" evidence="1">
    <location>
        <begin position="323"/>
        <end position="334"/>
    </location>
</feature>
<name>M1MED1_9CLOT</name>
<feature type="region of interest" description="Disordered" evidence="1">
    <location>
        <begin position="217"/>
        <end position="278"/>
    </location>
</feature>
<keyword evidence="2" id="KW-1133">Transmembrane helix</keyword>
<dbReference type="HOGENOM" id="CLU_663424_0_0_9"/>
<proteinExistence type="predicted"/>
<gene>
    <name evidence="4" type="ORF">Cspa_c24890</name>
</gene>